<dbReference type="PRINTS" id="PR00153">
    <property type="entry name" value="CSAPPISMRASE"/>
</dbReference>
<evidence type="ECO:0000313" key="5">
    <source>
        <dbReference type="Proteomes" id="UP001165060"/>
    </source>
</evidence>
<sequence length="258" mass="27726">MFPRRTVQNHDPNKNKSVNDSDGDTGGKSLLSRMLHTQETNSEGGGGGENEAEAPLLRRKREENPVVFLEFMAGGRDLGKVTIELRADIVPIAAENFRQLCTGERGKSKKSGAQMCYKGTRLHRITQDKYIVGGDLHRGDGTHSECALGTPTGKFADENFILRHTGPGVIGMVNLGPNSNGSQFYITTSETSWLDGKSVVFGSVIDQASLDTLFLVERLGTDWGATKRQVFCCNSGQRAGLAGKGGAQEAGPAKAIVE</sequence>
<comment type="catalytic activity">
    <reaction evidence="1">
        <text>[protein]-peptidylproline (omega=180) = [protein]-peptidylproline (omega=0)</text>
        <dbReference type="Rhea" id="RHEA:16237"/>
        <dbReference type="Rhea" id="RHEA-COMP:10747"/>
        <dbReference type="Rhea" id="RHEA-COMP:10748"/>
        <dbReference type="ChEBI" id="CHEBI:83833"/>
        <dbReference type="ChEBI" id="CHEBI:83834"/>
        <dbReference type="EC" id="5.2.1.8"/>
    </reaction>
</comment>
<gene>
    <name evidence="4" type="ORF">TeGR_g9893</name>
</gene>
<evidence type="ECO:0000259" key="3">
    <source>
        <dbReference type="PROSITE" id="PS50072"/>
    </source>
</evidence>
<evidence type="ECO:0000256" key="1">
    <source>
        <dbReference type="RuleBase" id="RU363019"/>
    </source>
</evidence>
<dbReference type="EC" id="5.2.1.8" evidence="1"/>
<keyword evidence="1" id="KW-0413">Isomerase</keyword>
<organism evidence="4 5">
    <name type="scientific">Tetraparma gracilis</name>
    <dbReference type="NCBI Taxonomy" id="2962635"/>
    <lineage>
        <taxon>Eukaryota</taxon>
        <taxon>Sar</taxon>
        <taxon>Stramenopiles</taxon>
        <taxon>Ochrophyta</taxon>
        <taxon>Bolidophyceae</taxon>
        <taxon>Parmales</taxon>
        <taxon>Triparmaceae</taxon>
        <taxon>Tetraparma</taxon>
    </lineage>
</organism>
<dbReference type="Proteomes" id="UP001165060">
    <property type="component" value="Unassembled WGS sequence"/>
</dbReference>
<name>A0ABQ6N749_9STRA</name>
<comment type="function">
    <text evidence="1">PPIases accelerate the folding of proteins. It catalyzes the cis-trans isomerization of proline imidic peptide bonds in oligopeptides.</text>
</comment>
<evidence type="ECO:0000256" key="2">
    <source>
        <dbReference type="SAM" id="MobiDB-lite"/>
    </source>
</evidence>
<keyword evidence="1" id="KW-0697">Rotamase</keyword>
<dbReference type="SUPFAM" id="SSF50891">
    <property type="entry name" value="Cyclophilin-like"/>
    <property type="match status" value="1"/>
</dbReference>
<comment type="caution">
    <text evidence="4">The sequence shown here is derived from an EMBL/GenBank/DDBJ whole genome shotgun (WGS) entry which is preliminary data.</text>
</comment>
<dbReference type="InterPro" id="IPR002130">
    <property type="entry name" value="Cyclophilin-type_PPIase_dom"/>
</dbReference>
<comment type="similarity">
    <text evidence="1">Belongs to the cyclophilin-type PPIase family.</text>
</comment>
<evidence type="ECO:0000313" key="4">
    <source>
        <dbReference type="EMBL" id="GMI42039.1"/>
    </source>
</evidence>
<dbReference type="EMBL" id="BRYB01002260">
    <property type="protein sequence ID" value="GMI42039.1"/>
    <property type="molecule type" value="Genomic_DNA"/>
</dbReference>
<keyword evidence="5" id="KW-1185">Reference proteome</keyword>
<dbReference type="Gene3D" id="2.40.100.10">
    <property type="entry name" value="Cyclophilin-like"/>
    <property type="match status" value="1"/>
</dbReference>
<dbReference type="PANTHER" id="PTHR11071:SF561">
    <property type="entry name" value="PEPTIDYL-PROLYL CIS-TRANS ISOMERASE D-RELATED"/>
    <property type="match status" value="1"/>
</dbReference>
<proteinExistence type="inferred from homology"/>
<dbReference type="PANTHER" id="PTHR11071">
    <property type="entry name" value="PEPTIDYL-PROLYL CIS-TRANS ISOMERASE"/>
    <property type="match status" value="1"/>
</dbReference>
<dbReference type="PROSITE" id="PS50072">
    <property type="entry name" value="CSA_PPIASE_2"/>
    <property type="match status" value="1"/>
</dbReference>
<accession>A0ABQ6N749</accession>
<protein>
    <recommendedName>
        <fullName evidence="1">Peptidyl-prolyl cis-trans isomerase</fullName>
        <shortName evidence="1">PPIase</shortName>
        <ecNumber evidence="1">5.2.1.8</ecNumber>
    </recommendedName>
</protein>
<dbReference type="InterPro" id="IPR029000">
    <property type="entry name" value="Cyclophilin-like_dom_sf"/>
</dbReference>
<reference evidence="4 5" key="1">
    <citation type="journal article" date="2023" name="Commun. Biol.">
        <title>Genome analysis of Parmales, the sister group of diatoms, reveals the evolutionary specialization of diatoms from phago-mixotrophs to photoautotrophs.</title>
        <authorList>
            <person name="Ban H."/>
            <person name="Sato S."/>
            <person name="Yoshikawa S."/>
            <person name="Yamada K."/>
            <person name="Nakamura Y."/>
            <person name="Ichinomiya M."/>
            <person name="Sato N."/>
            <person name="Blanc-Mathieu R."/>
            <person name="Endo H."/>
            <person name="Kuwata A."/>
            <person name="Ogata H."/>
        </authorList>
    </citation>
    <scope>NUCLEOTIDE SEQUENCE [LARGE SCALE GENOMIC DNA]</scope>
</reference>
<dbReference type="Pfam" id="PF00160">
    <property type="entry name" value="Pro_isomerase"/>
    <property type="match status" value="1"/>
</dbReference>
<feature type="region of interest" description="Disordered" evidence="2">
    <location>
        <begin position="1"/>
        <end position="58"/>
    </location>
</feature>
<feature type="domain" description="PPIase cyclophilin-type" evidence="3">
    <location>
        <begin position="68"/>
        <end position="237"/>
    </location>
</feature>